<evidence type="ECO:0000256" key="2">
    <source>
        <dbReference type="ARBA" id="ARBA00007441"/>
    </source>
</evidence>
<comment type="similarity">
    <text evidence="2 6">Belongs to the class-I pyridoxal-phosphate-dependent aminotransferase family.</text>
</comment>
<evidence type="ECO:0000313" key="12">
    <source>
        <dbReference type="Proteomes" id="UP000050490"/>
    </source>
</evidence>
<comment type="caution">
    <text evidence="9">The sequence shown here is derived from an EMBL/GenBank/DDBJ whole genome shotgun (WGS) entry which is preliminary data.</text>
</comment>
<dbReference type="Proteomes" id="UP000630864">
    <property type="component" value="Unassembled WGS sequence"/>
</dbReference>
<sequence>MEHLLSERLAAINPSPSAAANALVTQLRAAGHDIVNLTIGEPDFDTPEHINQAASDAIRRGDTHYTPTPGTVGLRQAVIEKLARDNGLEYRLDEVVIGCGGKHVIFHALAATLNPGDEVIIPAPYWVSYPDLVKLHGAQPVIVVGEKDNCLKMSAAQLAQSITPRTKWVILNSPNNPTGSVYSEAELAALAEVLENYPNVLVMADEIYEHFVFDGVTHTSLVKVAPQLKDRTLIVNGASKGYAMTGWRIGFGAGPGKLIQSIVKLLSQTTSCPSSVSQAAAVAAFAGDQAPVKAMAESYALRRAQIVEGLSGIKGLAFDVPEGAFYVYADVSGAIGLETPQGKVVENDTDLVRYLVEYGGVATVTGSAFGLSPYIRISFAGDEIAIREGCRRIKKSMSELS</sequence>
<proteinExistence type="inferred from homology"/>
<evidence type="ECO:0000313" key="14">
    <source>
        <dbReference type="Proteomes" id="UP000275613"/>
    </source>
</evidence>
<dbReference type="InterPro" id="IPR015422">
    <property type="entry name" value="PyrdxlP-dep_Trfase_small"/>
</dbReference>
<evidence type="ECO:0000256" key="6">
    <source>
        <dbReference type="RuleBase" id="RU000481"/>
    </source>
</evidence>
<dbReference type="InterPro" id="IPR050596">
    <property type="entry name" value="AspAT/PAT-like"/>
</dbReference>
<dbReference type="FunFam" id="3.40.640.10:FF:000033">
    <property type="entry name" value="Aspartate aminotransferase"/>
    <property type="match status" value="1"/>
</dbReference>
<dbReference type="CDD" id="cd00609">
    <property type="entry name" value="AAT_like"/>
    <property type="match status" value="1"/>
</dbReference>
<evidence type="ECO:0000256" key="1">
    <source>
        <dbReference type="ARBA" id="ARBA00001933"/>
    </source>
</evidence>
<dbReference type="EMBL" id="RBPV01000296">
    <property type="protein sequence ID" value="RMO55877.1"/>
    <property type="molecule type" value="Genomic_DNA"/>
</dbReference>
<comment type="cofactor">
    <cofactor evidence="1 6">
        <name>pyridoxal 5'-phosphate</name>
        <dbReference type="ChEBI" id="CHEBI:597326"/>
    </cofactor>
</comment>
<dbReference type="SUPFAM" id="SSF53383">
    <property type="entry name" value="PLP-dependent transferases"/>
    <property type="match status" value="1"/>
</dbReference>
<accession>A0A0P9UWR5</accession>
<dbReference type="PANTHER" id="PTHR46383:SF1">
    <property type="entry name" value="ASPARTATE AMINOTRANSFERASE"/>
    <property type="match status" value="1"/>
</dbReference>
<dbReference type="GO" id="GO:0006520">
    <property type="term" value="P:amino acid metabolic process"/>
    <property type="evidence" value="ECO:0007669"/>
    <property type="project" value="InterPro"/>
</dbReference>
<dbReference type="PATRIC" id="fig|129137.4.peg.6627"/>
<keyword evidence="5" id="KW-0663">Pyridoxal phosphate</keyword>
<dbReference type="GO" id="GO:0008483">
    <property type="term" value="F:transaminase activity"/>
    <property type="evidence" value="ECO:0007669"/>
    <property type="project" value="UniProtKB-KW"/>
</dbReference>
<evidence type="ECO:0000256" key="3">
    <source>
        <dbReference type="ARBA" id="ARBA00022576"/>
    </source>
</evidence>
<dbReference type="PANTHER" id="PTHR46383">
    <property type="entry name" value="ASPARTATE AMINOTRANSFERASE"/>
    <property type="match status" value="1"/>
</dbReference>
<dbReference type="EC" id="2.6.1.-" evidence="6"/>
<dbReference type="InterPro" id="IPR004839">
    <property type="entry name" value="Aminotransferase_I/II_large"/>
</dbReference>
<evidence type="ECO:0000313" key="9">
    <source>
        <dbReference type="EMBL" id="KPX30058.1"/>
    </source>
</evidence>
<feature type="domain" description="Aminotransferase class I/classII large" evidence="7">
    <location>
        <begin position="33"/>
        <end position="393"/>
    </location>
</feature>
<dbReference type="Gene3D" id="3.90.1150.10">
    <property type="entry name" value="Aspartate Aminotransferase, domain 1"/>
    <property type="match status" value="1"/>
</dbReference>
<reference evidence="13 14" key="2">
    <citation type="submission" date="2018-08" db="EMBL/GenBank/DDBJ databases">
        <title>Recombination of ecologically and evolutionarily significant loci maintains genetic cohesion in the Pseudomonas syringae species complex.</title>
        <authorList>
            <person name="Dillon M."/>
            <person name="Thakur S."/>
            <person name="Almeida R.N.D."/>
            <person name="Weir B.S."/>
            <person name="Guttman D.S."/>
        </authorList>
    </citation>
    <scope>NUCLEOTIDE SEQUENCE [LARGE SCALE GENOMIC DNA]</scope>
    <source>
        <strain evidence="11 14">ICMP 4316</strain>
        <strain evidence="10 13">ICMP 8636</strain>
    </source>
</reference>
<keyword evidence="3 6" id="KW-0032">Aminotransferase</keyword>
<organism evidence="9 12">
    <name type="scientific">Pseudomonas amygdali pv. eriobotryae</name>
    <dbReference type="NCBI Taxonomy" id="129137"/>
    <lineage>
        <taxon>Bacteria</taxon>
        <taxon>Pseudomonadati</taxon>
        <taxon>Pseudomonadota</taxon>
        <taxon>Gammaproteobacteria</taxon>
        <taxon>Pseudomonadales</taxon>
        <taxon>Pseudomonadaceae</taxon>
        <taxon>Pseudomonas</taxon>
        <taxon>Pseudomonas amygdali</taxon>
    </lineage>
</organism>
<evidence type="ECO:0000313" key="13">
    <source>
        <dbReference type="Proteomes" id="UP000272627"/>
    </source>
</evidence>
<dbReference type="Proteomes" id="UP000275613">
    <property type="component" value="Unassembled WGS sequence"/>
</dbReference>
<dbReference type="EMBL" id="BMZW01000052">
    <property type="protein sequence ID" value="GFZ62819.1"/>
    <property type="molecule type" value="Genomic_DNA"/>
</dbReference>
<dbReference type="InterPro" id="IPR015424">
    <property type="entry name" value="PyrdxlP-dep_Trfase"/>
</dbReference>
<evidence type="ECO:0000256" key="4">
    <source>
        <dbReference type="ARBA" id="ARBA00022679"/>
    </source>
</evidence>
<dbReference type="Proteomes" id="UP000272627">
    <property type="component" value="Unassembled WGS sequence"/>
</dbReference>
<dbReference type="EMBL" id="LJQI01000187">
    <property type="protein sequence ID" value="KPX30058.1"/>
    <property type="molecule type" value="Genomic_DNA"/>
</dbReference>
<dbReference type="PROSITE" id="PS00105">
    <property type="entry name" value="AA_TRANSFER_CLASS_1"/>
    <property type="match status" value="1"/>
</dbReference>
<dbReference type="Pfam" id="PF00155">
    <property type="entry name" value="Aminotran_1_2"/>
    <property type="match status" value="1"/>
</dbReference>
<evidence type="ECO:0000313" key="11">
    <source>
        <dbReference type="EMBL" id="RMO55877.1"/>
    </source>
</evidence>
<protein>
    <recommendedName>
        <fullName evidence="6">Aminotransferase</fullName>
        <ecNumber evidence="6">2.6.1.-</ecNumber>
    </recommendedName>
</protein>
<keyword evidence="4 6" id="KW-0808">Transferase</keyword>
<evidence type="ECO:0000259" key="7">
    <source>
        <dbReference type="Pfam" id="PF00155"/>
    </source>
</evidence>
<dbReference type="EMBL" id="RBOA01000205">
    <property type="protein sequence ID" value="RMM00786.1"/>
    <property type="molecule type" value="Genomic_DNA"/>
</dbReference>
<dbReference type="InterPro" id="IPR004838">
    <property type="entry name" value="NHTrfase_class1_PyrdxlP-BS"/>
</dbReference>
<name>A0A0P9UWR5_PSEA0</name>
<dbReference type="InterPro" id="IPR015421">
    <property type="entry name" value="PyrdxlP-dep_Trfase_major"/>
</dbReference>
<evidence type="ECO:0000256" key="5">
    <source>
        <dbReference type="ARBA" id="ARBA00022898"/>
    </source>
</evidence>
<evidence type="ECO:0000313" key="8">
    <source>
        <dbReference type="EMBL" id="GFZ62819.1"/>
    </source>
</evidence>
<dbReference type="RefSeq" id="WP_057421252.1">
    <property type="nucleotide sequence ID" value="NZ_BMZW01000052.1"/>
</dbReference>
<dbReference type="Proteomes" id="UP000050490">
    <property type="component" value="Unassembled WGS sequence"/>
</dbReference>
<dbReference type="AlphaFoldDB" id="A0A0P9UWR5"/>
<gene>
    <name evidence="9" type="ORF">ALO70_200190</name>
    <name evidence="11" type="ORF">ALQ39_200130</name>
    <name evidence="10" type="ORF">ALQ86_200104</name>
    <name evidence="8" type="ORF">PSE10A_53300</name>
</gene>
<dbReference type="GO" id="GO:0030170">
    <property type="term" value="F:pyridoxal phosphate binding"/>
    <property type="evidence" value="ECO:0007669"/>
    <property type="project" value="InterPro"/>
</dbReference>
<evidence type="ECO:0000313" key="10">
    <source>
        <dbReference type="EMBL" id="RMM00786.1"/>
    </source>
</evidence>
<reference evidence="8" key="3">
    <citation type="submission" date="2020-09" db="EMBL/GenBank/DDBJ databases">
        <title>Pseudomonas syringae pv. eriobotryae genome sequence causing loquat canker disease.</title>
        <authorList>
            <person name="Fukuda S."/>
            <person name="Tashiro H."/>
            <person name="Nagano Y."/>
        </authorList>
    </citation>
    <scope>NUCLEOTIDE SEQUENCE</scope>
    <source>
        <strain evidence="8">AM001</strain>
    </source>
</reference>
<dbReference type="Gene3D" id="3.40.640.10">
    <property type="entry name" value="Type I PLP-dependent aspartate aminotransferase-like (Major domain)"/>
    <property type="match status" value="1"/>
</dbReference>
<reference evidence="9 12" key="1">
    <citation type="submission" date="2015-09" db="EMBL/GenBank/DDBJ databases">
        <title>Genome announcement of multiple Pseudomonas syringae strains.</title>
        <authorList>
            <person name="Thakur S."/>
            <person name="Wang P.W."/>
            <person name="Gong Y."/>
            <person name="Weir B.S."/>
            <person name="Guttman D.S."/>
        </authorList>
    </citation>
    <scope>NUCLEOTIDE SEQUENCE [LARGE SCALE GENOMIC DNA]</scope>
    <source>
        <strain evidence="9 12">ICMP4455</strain>
    </source>
</reference>